<reference evidence="2" key="2">
    <citation type="journal article" date="2021" name="Genome Biol. Evol.">
        <title>Developing a high-quality reference genome for a parasitic bivalve with doubly uniparental inheritance (Bivalvia: Unionida).</title>
        <authorList>
            <person name="Smith C.H."/>
        </authorList>
    </citation>
    <scope>NUCLEOTIDE SEQUENCE</scope>
    <source>
        <strain evidence="2">CHS0354</strain>
        <tissue evidence="2">Mantle</tissue>
    </source>
</reference>
<dbReference type="AlphaFoldDB" id="A0AAE0T0M4"/>
<feature type="region of interest" description="Disordered" evidence="1">
    <location>
        <begin position="1"/>
        <end position="22"/>
    </location>
</feature>
<gene>
    <name evidence="2" type="ORF">CHS0354_029302</name>
</gene>
<comment type="caution">
    <text evidence="2">The sequence shown here is derived from an EMBL/GenBank/DDBJ whole genome shotgun (WGS) entry which is preliminary data.</text>
</comment>
<evidence type="ECO:0000313" key="3">
    <source>
        <dbReference type="Proteomes" id="UP001195483"/>
    </source>
</evidence>
<name>A0AAE0T0M4_9BIVA</name>
<proteinExistence type="predicted"/>
<evidence type="ECO:0000313" key="2">
    <source>
        <dbReference type="EMBL" id="KAK3601075.1"/>
    </source>
</evidence>
<sequence length="158" mass="17757">MGCNSSNIDEPAVVFSSPPPSSPVSLVDLETVDLLQEPASEDQEIYISPHEEGYPKPVPTKGKRDDIYKVEDFTKIDERARNATDEHAKSYENLVEYLTSGLDTNLQKLRAIFVWMGSQSFMSRKIPGNVNIDTPLGYIRLIQKRKGSYSSFLALLCR</sequence>
<reference evidence="2" key="3">
    <citation type="submission" date="2023-05" db="EMBL/GenBank/DDBJ databases">
        <authorList>
            <person name="Smith C.H."/>
        </authorList>
    </citation>
    <scope>NUCLEOTIDE SEQUENCE</scope>
    <source>
        <strain evidence="2">CHS0354</strain>
        <tissue evidence="2">Mantle</tissue>
    </source>
</reference>
<feature type="region of interest" description="Disordered" evidence="1">
    <location>
        <begin position="40"/>
        <end position="63"/>
    </location>
</feature>
<protein>
    <submittedName>
        <fullName evidence="2">Uncharacterized protein</fullName>
    </submittedName>
</protein>
<dbReference type="InterPro" id="IPR053041">
    <property type="entry name" value="Transglut-like_Superfamily_Mod"/>
</dbReference>
<keyword evidence="3" id="KW-1185">Reference proteome</keyword>
<dbReference type="PANTHER" id="PTHR47020:SF1">
    <property type="entry name" value="HILLARIN"/>
    <property type="match status" value="1"/>
</dbReference>
<dbReference type="EMBL" id="JAEAOA010001756">
    <property type="protein sequence ID" value="KAK3601075.1"/>
    <property type="molecule type" value="Genomic_DNA"/>
</dbReference>
<accession>A0AAE0T0M4</accession>
<dbReference type="Proteomes" id="UP001195483">
    <property type="component" value="Unassembled WGS sequence"/>
</dbReference>
<organism evidence="2 3">
    <name type="scientific">Potamilus streckersoni</name>
    <dbReference type="NCBI Taxonomy" id="2493646"/>
    <lineage>
        <taxon>Eukaryota</taxon>
        <taxon>Metazoa</taxon>
        <taxon>Spiralia</taxon>
        <taxon>Lophotrochozoa</taxon>
        <taxon>Mollusca</taxon>
        <taxon>Bivalvia</taxon>
        <taxon>Autobranchia</taxon>
        <taxon>Heteroconchia</taxon>
        <taxon>Palaeoheterodonta</taxon>
        <taxon>Unionida</taxon>
        <taxon>Unionoidea</taxon>
        <taxon>Unionidae</taxon>
        <taxon>Ambleminae</taxon>
        <taxon>Lampsilini</taxon>
        <taxon>Potamilus</taxon>
    </lineage>
</organism>
<reference evidence="2" key="1">
    <citation type="journal article" date="2021" name="Genome Biol. Evol.">
        <title>A High-Quality Reference Genome for a Parasitic Bivalve with Doubly Uniparental Inheritance (Bivalvia: Unionida).</title>
        <authorList>
            <person name="Smith C.H."/>
        </authorList>
    </citation>
    <scope>NUCLEOTIDE SEQUENCE</scope>
    <source>
        <strain evidence="2">CHS0354</strain>
    </source>
</reference>
<evidence type="ECO:0000256" key="1">
    <source>
        <dbReference type="SAM" id="MobiDB-lite"/>
    </source>
</evidence>
<dbReference type="PANTHER" id="PTHR47020">
    <property type="entry name" value="HILLARIN"/>
    <property type="match status" value="1"/>
</dbReference>